<comment type="caution">
    <text evidence="10">The sequence shown here is derived from an EMBL/GenBank/DDBJ whole genome shotgun (WGS) entry which is preliminary data.</text>
</comment>
<evidence type="ECO:0000313" key="11">
    <source>
        <dbReference type="Proteomes" id="UP001365846"/>
    </source>
</evidence>
<keyword evidence="11" id="KW-1185">Reference proteome</keyword>
<evidence type="ECO:0000256" key="6">
    <source>
        <dbReference type="ARBA" id="ARBA00023027"/>
    </source>
</evidence>
<evidence type="ECO:0000256" key="7">
    <source>
        <dbReference type="ARBA" id="ARBA00047599"/>
    </source>
</evidence>
<dbReference type="InterPro" id="IPR023753">
    <property type="entry name" value="FAD/NAD-binding_dom"/>
</dbReference>
<dbReference type="Gene3D" id="3.50.50.100">
    <property type="match status" value="1"/>
</dbReference>
<proteinExistence type="inferred from homology"/>
<evidence type="ECO:0000256" key="1">
    <source>
        <dbReference type="ARBA" id="ARBA00005272"/>
    </source>
</evidence>
<keyword evidence="4" id="KW-0274">FAD</keyword>
<evidence type="ECO:0000256" key="4">
    <source>
        <dbReference type="ARBA" id="ARBA00022827"/>
    </source>
</evidence>
<dbReference type="PANTHER" id="PTHR43706">
    <property type="entry name" value="NADH DEHYDROGENASE"/>
    <property type="match status" value="1"/>
</dbReference>
<comment type="catalytic activity">
    <reaction evidence="7">
        <text>a quinone + NADH + H(+) = a quinol + NAD(+)</text>
        <dbReference type="Rhea" id="RHEA:46160"/>
        <dbReference type="ChEBI" id="CHEBI:15378"/>
        <dbReference type="ChEBI" id="CHEBI:24646"/>
        <dbReference type="ChEBI" id="CHEBI:57540"/>
        <dbReference type="ChEBI" id="CHEBI:57945"/>
        <dbReference type="ChEBI" id="CHEBI:132124"/>
        <dbReference type="EC" id="1.6.5.9"/>
    </reaction>
</comment>
<dbReference type="Pfam" id="PF07992">
    <property type="entry name" value="Pyr_redox_2"/>
    <property type="match status" value="1"/>
</dbReference>
<dbReference type="PRINTS" id="PR00411">
    <property type="entry name" value="PNDRDTASEI"/>
</dbReference>
<evidence type="ECO:0000256" key="8">
    <source>
        <dbReference type="SAM" id="MobiDB-lite"/>
    </source>
</evidence>
<dbReference type="RefSeq" id="WP_340358284.1">
    <property type="nucleotide sequence ID" value="NZ_JBBKZU010000007.1"/>
</dbReference>
<evidence type="ECO:0000313" key="10">
    <source>
        <dbReference type="EMBL" id="MEJ8813051.1"/>
    </source>
</evidence>
<dbReference type="EMBL" id="JBBKZU010000007">
    <property type="protein sequence ID" value="MEJ8813051.1"/>
    <property type="molecule type" value="Genomic_DNA"/>
</dbReference>
<dbReference type="Proteomes" id="UP001365846">
    <property type="component" value="Unassembled WGS sequence"/>
</dbReference>
<protein>
    <recommendedName>
        <fullName evidence="2">NADH:ubiquinone reductase (non-electrogenic)</fullName>
        <ecNumber evidence="2">1.6.5.9</ecNumber>
    </recommendedName>
</protein>
<evidence type="ECO:0000256" key="2">
    <source>
        <dbReference type="ARBA" id="ARBA00012637"/>
    </source>
</evidence>
<keyword evidence="6" id="KW-0520">NAD</keyword>
<dbReference type="InterPro" id="IPR045024">
    <property type="entry name" value="NDH-2"/>
</dbReference>
<dbReference type="GO" id="GO:0016491">
    <property type="term" value="F:oxidoreductase activity"/>
    <property type="evidence" value="ECO:0007669"/>
    <property type="project" value="UniProtKB-KW"/>
</dbReference>
<dbReference type="SUPFAM" id="SSF51905">
    <property type="entry name" value="FAD/NAD(P)-binding domain"/>
    <property type="match status" value="1"/>
</dbReference>
<reference evidence="10 11" key="1">
    <citation type="submission" date="2024-03" db="EMBL/GenBank/DDBJ databases">
        <title>Novel species of the genus Variovorax.</title>
        <authorList>
            <person name="Liu Q."/>
            <person name="Xin Y.-H."/>
        </authorList>
    </citation>
    <scope>NUCLEOTIDE SEQUENCE [LARGE SCALE GENOMIC DNA]</scope>
    <source>
        <strain evidence="10 11">KACC 18899</strain>
    </source>
</reference>
<sequence length="445" mass="48468">MAAEHHIVIVGGGFAGTTLARSLERQLPQGWHVVLVSEESYTTFNPMLAEVVGASVFPEHVVAPIRQMLGAGRRSQFVMGRVIGVDPERRCVRAVTLAGIREIACEHLVLALGTRANLDLVPGLREHALPLKLVGDAMFIRNRVLQRLARAELEPDPATRRRLGHFIVIGGGFSGVEVAGALADFLRGATRYYPRVKTEELQVTVIENADRLLAELPESLGRTAACSMRARGIDVRLDARAAEVDADGVRLASGEIIAGATVICTIGARPNPLIEGLPVPRQRGRIETAFDMSVPGTPGLWALGDCALVHNGATQQFAPPTAQFAVAQARTLARNIVAAIEGRATQAFRHESKGMMATTGHLKGVASVFGLRLHGLPAWLLWRAYYLLLMPTAGRKVRIWLEWTWSMFFAADITHLRFTRTNEADAETERPAVEALTPSRHQPQL</sequence>
<evidence type="ECO:0000256" key="5">
    <source>
        <dbReference type="ARBA" id="ARBA00023002"/>
    </source>
</evidence>
<feature type="domain" description="FAD/NAD(P)-binding" evidence="9">
    <location>
        <begin position="6"/>
        <end position="329"/>
    </location>
</feature>
<organism evidence="10 11">
    <name type="scientific">Variovorax ureilyticus</name>
    <dbReference type="NCBI Taxonomy" id="1836198"/>
    <lineage>
        <taxon>Bacteria</taxon>
        <taxon>Pseudomonadati</taxon>
        <taxon>Pseudomonadota</taxon>
        <taxon>Betaproteobacteria</taxon>
        <taxon>Burkholderiales</taxon>
        <taxon>Comamonadaceae</taxon>
        <taxon>Variovorax</taxon>
    </lineage>
</organism>
<name>A0ABU8VHG8_9BURK</name>
<evidence type="ECO:0000259" key="9">
    <source>
        <dbReference type="Pfam" id="PF07992"/>
    </source>
</evidence>
<feature type="region of interest" description="Disordered" evidence="8">
    <location>
        <begin position="424"/>
        <end position="445"/>
    </location>
</feature>
<gene>
    <name evidence="10" type="ORF">WKW77_18340</name>
</gene>
<comment type="similarity">
    <text evidence="1">Belongs to the NADH dehydrogenase family.</text>
</comment>
<keyword evidence="3" id="KW-0285">Flavoprotein</keyword>
<evidence type="ECO:0000256" key="3">
    <source>
        <dbReference type="ARBA" id="ARBA00022630"/>
    </source>
</evidence>
<dbReference type="PANTHER" id="PTHR43706:SF47">
    <property type="entry name" value="EXTERNAL NADH-UBIQUINONE OXIDOREDUCTASE 1, MITOCHONDRIAL-RELATED"/>
    <property type="match status" value="1"/>
</dbReference>
<keyword evidence="5 10" id="KW-0560">Oxidoreductase</keyword>
<accession>A0ABU8VHG8</accession>
<dbReference type="InterPro" id="IPR036188">
    <property type="entry name" value="FAD/NAD-bd_sf"/>
</dbReference>
<dbReference type="EC" id="1.6.5.9" evidence="2"/>
<dbReference type="PRINTS" id="PR00368">
    <property type="entry name" value="FADPNR"/>
</dbReference>